<evidence type="ECO:0000256" key="9">
    <source>
        <dbReference type="ARBA" id="ARBA00023010"/>
    </source>
</evidence>
<protein>
    <recommendedName>
        <fullName evidence="12 13">Mitochondrial import inner membrane translocase subunit TIM44</fullName>
    </recommendedName>
</protein>
<comment type="similarity">
    <text evidence="2 13">Belongs to the Tim44 family.</text>
</comment>
<comment type="function">
    <text evidence="13">Essential component of the PAM complex, a complex required for the translocation of transit peptide-containing proteins from the inner membrane into the mitochondrial matrix in an ATP-dependent manner.</text>
</comment>
<evidence type="ECO:0000313" key="15">
    <source>
        <dbReference type="EMBL" id="QLG73816.1"/>
    </source>
</evidence>
<dbReference type="AlphaFoldDB" id="A0A7H9B679"/>
<dbReference type="InterPro" id="IPR007379">
    <property type="entry name" value="Tim44-like_dom"/>
</dbReference>
<dbReference type="GO" id="GO:0051087">
    <property type="term" value="F:protein-folding chaperone binding"/>
    <property type="evidence" value="ECO:0007669"/>
    <property type="project" value="InterPro"/>
</dbReference>
<evidence type="ECO:0000256" key="7">
    <source>
        <dbReference type="ARBA" id="ARBA00022927"/>
    </source>
</evidence>
<keyword evidence="4" id="KW-0547">Nucleotide-binding</keyword>
<dbReference type="GeneID" id="59237575"/>
<keyword evidence="16" id="KW-1185">Reference proteome</keyword>
<dbReference type="InterPro" id="IPR032710">
    <property type="entry name" value="NTF2-like_dom_sf"/>
</dbReference>
<organism evidence="15 16">
    <name type="scientific">Zygotorulaspora mrakii</name>
    <name type="common">Zygosaccharomyces mrakii</name>
    <dbReference type="NCBI Taxonomy" id="42260"/>
    <lineage>
        <taxon>Eukaryota</taxon>
        <taxon>Fungi</taxon>
        <taxon>Dikarya</taxon>
        <taxon>Ascomycota</taxon>
        <taxon>Saccharomycotina</taxon>
        <taxon>Saccharomycetes</taxon>
        <taxon>Saccharomycetales</taxon>
        <taxon>Saccharomycetaceae</taxon>
        <taxon>Zygotorulaspora</taxon>
    </lineage>
</organism>
<dbReference type="InterPro" id="IPR017303">
    <property type="entry name" value="Tim44"/>
</dbReference>
<evidence type="ECO:0000256" key="10">
    <source>
        <dbReference type="ARBA" id="ARBA00023128"/>
    </source>
</evidence>
<dbReference type="GO" id="GO:0005524">
    <property type="term" value="F:ATP binding"/>
    <property type="evidence" value="ECO:0007669"/>
    <property type="project" value="UniProtKB-KW"/>
</dbReference>
<evidence type="ECO:0000256" key="13">
    <source>
        <dbReference type="PIRNR" id="PIRNR037871"/>
    </source>
</evidence>
<dbReference type="RefSeq" id="XP_037145542.1">
    <property type="nucleotide sequence ID" value="XM_037289647.1"/>
</dbReference>
<dbReference type="FunFam" id="3.10.450.240:FF:000002">
    <property type="entry name" value="Mitochondrial import inner membrane translocase subunit TIM44"/>
    <property type="match status" value="1"/>
</dbReference>
<keyword evidence="6" id="KW-0067">ATP-binding</keyword>
<name>A0A7H9B679_ZYGMR</name>
<evidence type="ECO:0000256" key="2">
    <source>
        <dbReference type="ARBA" id="ARBA00009597"/>
    </source>
</evidence>
<keyword evidence="7 13" id="KW-0653">Protein transport</keyword>
<dbReference type="GO" id="GO:0030150">
    <property type="term" value="P:protein import into mitochondrial matrix"/>
    <property type="evidence" value="ECO:0007669"/>
    <property type="project" value="InterPro"/>
</dbReference>
<dbReference type="PANTHER" id="PTHR10721">
    <property type="entry name" value="MITOCHONDRIAL IMPORT INNER MEMBRANE TRANSLOCASE SUBUNIT TIM44"/>
    <property type="match status" value="1"/>
</dbReference>
<evidence type="ECO:0000256" key="6">
    <source>
        <dbReference type="ARBA" id="ARBA00022840"/>
    </source>
</evidence>
<reference evidence="15 16" key="1">
    <citation type="submission" date="2020-07" db="EMBL/GenBank/DDBJ databases">
        <title>The yeast mating-type switching endonuclease HO is a domesticated member of an unorthodox homing genetic element family.</title>
        <authorList>
            <person name="Coughlan A.Y."/>
            <person name="Lombardi L."/>
            <person name="Braun-Galleani S."/>
            <person name="Martos A.R."/>
            <person name="Galeote V."/>
            <person name="Bigey F."/>
            <person name="Dequin S."/>
            <person name="Byrne K.P."/>
            <person name="Wolfe K.H."/>
        </authorList>
    </citation>
    <scope>NUCLEOTIDE SEQUENCE [LARGE SCALE GENOMIC DNA]</scope>
    <source>
        <strain evidence="15 16">NRRL Y-6702</strain>
    </source>
</reference>
<dbReference type="KEGG" id="zmk:HG535_0F03270"/>
<dbReference type="PANTHER" id="PTHR10721:SF1">
    <property type="entry name" value="MITOCHONDRIAL IMPORT INNER MEMBRANE TRANSLOCASE SUBUNIT TIM44"/>
    <property type="match status" value="1"/>
</dbReference>
<evidence type="ECO:0000313" key="16">
    <source>
        <dbReference type="Proteomes" id="UP000509704"/>
    </source>
</evidence>
<dbReference type="InterPro" id="IPR039544">
    <property type="entry name" value="Tim44-like"/>
</dbReference>
<keyword evidence="10 13" id="KW-0496">Mitochondrion</keyword>
<dbReference type="Proteomes" id="UP000509704">
    <property type="component" value="Chromosome 6"/>
</dbReference>
<dbReference type="Pfam" id="PF04280">
    <property type="entry name" value="Tim44"/>
    <property type="match status" value="1"/>
</dbReference>
<keyword evidence="8" id="KW-0809">Transit peptide</keyword>
<dbReference type="EMBL" id="CP058609">
    <property type="protein sequence ID" value="QLG73816.1"/>
    <property type="molecule type" value="Genomic_DNA"/>
</dbReference>
<dbReference type="SMART" id="SM00978">
    <property type="entry name" value="Tim44"/>
    <property type="match status" value="1"/>
</dbReference>
<evidence type="ECO:0000256" key="11">
    <source>
        <dbReference type="ARBA" id="ARBA00023136"/>
    </source>
</evidence>
<accession>A0A7H9B679</accession>
<dbReference type="PIRSF" id="PIRSF037871">
    <property type="entry name" value="TIM44"/>
    <property type="match status" value="1"/>
</dbReference>
<dbReference type="OrthoDB" id="10265990at2759"/>
<evidence type="ECO:0000256" key="12">
    <source>
        <dbReference type="ARBA" id="ARBA00074309"/>
    </source>
</evidence>
<evidence type="ECO:0000256" key="5">
    <source>
        <dbReference type="ARBA" id="ARBA00022792"/>
    </source>
</evidence>
<keyword evidence="5 13" id="KW-0999">Mitochondrion inner membrane</keyword>
<keyword evidence="3 13" id="KW-0813">Transport</keyword>
<proteinExistence type="inferred from homology"/>
<dbReference type="GO" id="GO:0005743">
    <property type="term" value="C:mitochondrial inner membrane"/>
    <property type="evidence" value="ECO:0007669"/>
    <property type="project" value="UniProtKB-SubCell"/>
</dbReference>
<evidence type="ECO:0000256" key="4">
    <source>
        <dbReference type="ARBA" id="ARBA00022741"/>
    </source>
</evidence>
<keyword evidence="9 13" id="KW-0811">Translocation</keyword>
<gene>
    <name evidence="15" type="ORF">HG535_0F03270</name>
</gene>
<dbReference type="SUPFAM" id="SSF54427">
    <property type="entry name" value="NTF2-like"/>
    <property type="match status" value="1"/>
</dbReference>
<comment type="subcellular location">
    <subcellularLocation>
        <location evidence="1">Mitochondrion inner membrane</location>
        <topology evidence="1">Peripheral membrane protein</topology>
    </subcellularLocation>
</comment>
<evidence type="ECO:0000259" key="14">
    <source>
        <dbReference type="SMART" id="SM00978"/>
    </source>
</evidence>
<feature type="domain" description="Tim44-like" evidence="14">
    <location>
        <begin position="266"/>
        <end position="420"/>
    </location>
</feature>
<sequence length="427" mass="48302">MQGRAIRQNKSTMIIFGRAIQESVPVGAYRVPFSTCTRSLQGQRSPIDIFRDTFKKEWKKSQELQDNIRTLQDASGRLGESEAYKKAREAYARAQKGSTIVGKTLKKTGETMETIATKAWESDIGKNTRKAATVAAKKIDESFEPVRQTKIYKDVSEVIDDGDSSRYGGFITKEQRRLKRERDLASGKRTRAVKSNEDAGTALVATNIEAKESFGKRVEDFKEKTLLGRAIQRLKSAFWDESGNPFIVFLRKITGKIGGFFAETEAARVLGQFKLMDSTFNNEGFTQHLRNYIIPEVLEAYVKGDQKILKKWFSEAPFNVYSAQQKVFRDQQLFADGRILDIRGVEIVSAKMLPPQDLPVLVVGCRAQEIHLYRKAKTGEVAAGHESNILMSSYAMVFTRDPEQIDDEETEGWKILEFVRGGSRQFT</sequence>
<evidence type="ECO:0000256" key="3">
    <source>
        <dbReference type="ARBA" id="ARBA00022448"/>
    </source>
</evidence>
<evidence type="ECO:0000256" key="1">
    <source>
        <dbReference type="ARBA" id="ARBA00004637"/>
    </source>
</evidence>
<keyword evidence="11 13" id="KW-0472">Membrane</keyword>
<evidence type="ECO:0000256" key="8">
    <source>
        <dbReference type="ARBA" id="ARBA00022946"/>
    </source>
</evidence>
<dbReference type="Gene3D" id="3.10.450.240">
    <property type="match status" value="1"/>
</dbReference>